<dbReference type="PANTHER" id="PTHR43135:SF3">
    <property type="entry name" value="ALPHA-D-RIBOSE 1-METHYLPHOSPHONATE 5-TRIPHOSPHATE DIPHOSPHATASE"/>
    <property type="match status" value="1"/>
</dbReference>
<dbReference type="Proteomes" id="UP001549031">
    <property type="component" value="Unassembled WGS sequence"/>
</dbReference>
<evidence type="ECO:0000313" key="3">
    <source>
        <dbReference type="Proteomes" id="UP001549031"/>
    </source>
</evidence>
<dbReference type="Pfam" id="PF01979">
    <property type="entry name" value="Amidohydro_1"/>
    <property type="match status" value="1"/>
</dbReference>
<accession>A0ABV2H548</accession>
<dbReference type="Gene3D" id="3.20.20.140">
    <property type="entry name" value="Metal-dependent hydrolases"/>
    <property type="match status" value="1"/>
</dbReference>
<name>A0ABV2H548_9HYPH</name>
<dbReference type="RefSeq" id="WP_247243612.1">
    <property type="nucleotide sequence ID" value="NZ_JALJRA010000006.1"/>
</dbReference>
<reference evidence="2 3" key="1">
    <citation type="submission" date="2024-06" db="EMBL/GenBank/DDBJ databases">
        <title>Genomic Encyclopedia of Type Strains, Phase IV (KMG-IV): sequencing the most valuable type-strain genomes for metagenomic binning, comparative biology and taxonomic classification.</title>
        <authorList>
            <person name="Goeker M."/>
        </authorList>
    </citation>
    <scope>NUCLEOTIDE SEQUENCE [LARGE SCALE GENOMIC DNA]</scope>
    <source>
        <strain evidence="2 3">DSM 105042</strain>
    </source>
</reference>
<dbReference type="PANTHER" id="PTHR43135">
    <property type="entry name" value="ALPHA-D-RIBOSE 1-METHYLPHOSPHONATE 5-TRIPHOSPHATE DIPHOSPHATASE"/>
    <property type="match status" value="1"/>
</dbReference>
<protein>
    <submittedName>
        <fullName evidence="2">Imidazolonepropionase-like amidohydrolase</fullName>
    </submittedName>
</protein>
<dbReference type="SUPFAM" id="SSF51338">
    <property type="entry name" value="Composite domain of metallo-dependent hydrolases"/>
    <property type="match status" value="2"/>
</dbReference>
<proteinExistence type="predicted"/>
<organism evidence="2 3">
    <name type="scientific">Pseudorhizobium tarimense</name>
    <dbReference type="NCBI Taxonomy" id="1079109"/>
    <lineage>
        <taxon>Bacteria</taxon>
        <taxon>Pseudomonadati</taxon>
        <taxon>Pseudomonadota</taxon>
        <taxon>Alphaproteobacteria</taxon>
        <taxon>Hyphomicrobiales</taxon>
        <taxon>Rhizobiaceae</taxon>
        <taxon>Rhizobium/Agrobacterium group</taxon>
        <taxon>Pseudorhizobium</taxon>
    </lineage>
</organism>
<dbReference type="InterPro" id="IPR057744">
    <property type="entry name" value="OTAase-like"/>
</dbReference>
<dbReference type="EMBL" id="JBEPLJ010000006">
    <property type="protein sequence ID" value="MET3585666.1"/>
    <property type="molecule type" value="Genomic_DNA"/>
</dbReference>
<dbReference type="InterPro" id="IPR011059">
    <property type="entry name" value="Metal-dep_hydrolase_composite"/>
</dbReference>
<feature type="domain" description="Amidohydrolase-related" evidence="1">
    <location>
        <begin position="54"/>
        <end position="401"/>
    </location>
</feature>
<gene>
    <name evidence="2" type="ORF">ABID21_001775</name>
</gene>
<dbReference type="InterPro" id="IPR032466">
    <property type="entry name" value="Metal_Hydrolase"/>
</dbReference>
<dbReference type="SUPFAM" id="SSF51556">
    <property type="entry name" value="Metallo-dependent hydrolases"/>
    <property type="match status" value="1"/>
</dbReference>
<keyword evidence="3" id="KW-1185">Reference proteome</keyword>
<dbReference type="InterPro" id="IPR051781">
    <property type="entry name" value="Metallo-dep_Hydrolase"/>
</dbReference>
<dbReference type="CDD" id="cd01299">
    <property type="entry name" value="Met_dep_hydrolase_A"/>
    <property type="match status" value="1"/>
</dbReference>
<dbReference type="Gene3D" id="2.30.40.10">
    <property type="entry name" value="Urease, subunit C, domain 1"/>
    <property type="match status" value="1"/>
</dbReference>
<comment type="caution">
    <text evidence="2">The sequence shown here is derived from an EMBL/GenBank/DDBJ whole genome shotgun (WGS) entry which is preliminary data.</text>
</comment>
<evidence type="ECO:0000313" key="2">
    <source>
        <dbReference type="EMBL" id="MET3585666.1"/>
    </source>
</evidence>
<evidence type="ECO:0000259" key="1">
    <source>
        <dbReference type="Pfam" id="PF01979"/>
    </source>
</evidence>
<dbReference type="InterPro" id="IPR006680">
    <property type="entry name" value="Amidohydro-rel"/>
</dbReference>
<sequence>MTAYLFTGGQFLDVKTKKMVEGVEVLVEDGIVRNISDQPITASSAQRIELGGRTIMPGLVDAHVHVVATLVDLAANAELPSSLVALRTSKIMNGMLMRGFTTVRDLAGADLGLKLAVEEGLIDGPRLVICGKALGQTGGHTDYRTRFDNRPLHEASLGALGRICNGTDEVRRGAREEIRNGADFIKIMANGGVASPTDPIHVLQYSREEITAVVEEANNVGTYVSAHVYTDAAIRRAVECGVHSLEHCNLIERETAELAAKYGAIACPTLAAYEGLAMEGEAFGLKPDSVAKIETVRVGGLRSLEILRDAGVPMAYGSDLLGQLHKYQSIEFSTRNKVLPAADIIQSATLISAKLCRLEGKVGELSPGAFADLLVVDGNPLEDISVLEQHDRLKAIMKDGRFYKNELSA</sequence>